<dbReference type="GO" id="GO:0005125">
    <property type="term" value="F:cytokine activity"/>
    <property type="evidence" value="ECO:0007669"/>
    <property type="project" value="UniProtKB-KW"/>
</dbReference>
<accession>A0AAV1PV19</accession>
<dbReference type="PANTHER" id="PTHR11471:SF34">
    <property type="entry name" value="TUMOR NECROSIS FACTOR LIGAND SUPERFAMILY MEMBER 14"/>
    <property type="match status" value="1"/>
</dbReference>
<feature type="transmembrane region" description="Helical" evidence="5">
    <location>
        <begin position="279"/>
        <end position="296"/>
    </location>
</feature>
<keyword evidence="4 5" id="KW-0472">Membrane</keyword>
<dbReference type="InterPro" id="IPR021184">
    <property type="entry name" value="TNF_CS"/>
</dbReference>
<evidence type="ECO:0000256" key="1">
    <source>
        <dbReference type="ARBA" id="ARBA00004370"/>
    </source>
</evidence>
<dbReference type="GO" id="GO:0016020">
    <property type="term" value="C:membrane"/>
    <property type="evidence" value="ECO:0007669"/>
    <property type="project" value="UniProtKB-SubCell"/>
</dbReference>
<dbReference type="CDD" id="cd00184">
    <property type="entry name" value="TNF"/>
    <property type="match status" value="1"/>
</dbReference>
<dbReference type="PANTHER" id="PTHR11471">
    <property type="entry name" value="TUMOR NECROSIS FACTOR FAMILY MEMBER"/>
    <property type="match status" value="1"/>
</dbReference>
<evidence type="ECO:0000256" key="3">
    <source>
        <dbReference type="ARBA" id="ARBA00022514"/>
    </source>
</evidence>
<feature type="domain" description="THD" evidence="6">
    <location>
        <begin position="323"/>
        <end position="450"/>
    </location>
</feature>
<evidence type="ECO:0000259" key="6">
    <source>
        <dbReference type="PROSITE" id="PS50049"/>
    </source>
</evidence>
<dbReference type="EMBL" id="CAWUFR010000259">
    <property type="protein sequence ID" value="CAK6974462.1"/>
    <property type="molecule type" value="Genomic_DNA"/>
</dbReference>
<sequence>MAEADVQFHSVDVADSHIIVSPEPQKSNKVRKRFSEAQTPIFILVSLALLCLTIEAYFINRLYRLMPAVTGEDGPSCKKPFAHIDNQDSNRLVGTSDTCNMLYIDGGLVVQKTGFYFVYSKVTLKENMLFEHGKCVCVKLRTFEVVMERKCFDRMLWLHLARLPDLPLKSKPDNLQTVIFHSRATTKGVSVSVFWTLFFLVSFNHQTKKAFLPRSQFVTLTFHDTYFAQRLEDICAAGMAEADVQFHSVDVADSHIIVSPEPQKSNKVRQCFRAARTPIFILVCLVLLCLTIEAYINRRLYRPVPAFTTQTPKTTPDGPSCKPFAHLDTPYPNNLYGLSEICGMEYKNRSLIVQKTGLYYVYSKVSFRDKGWFEHFVFLKSPYYSREITLMRYMTYPIIENEYREESEISNSYLGGVFHLMRGSYIFMKVNNIEKLLTDEGDSFFGAFMIQDDLMLR</sequence>
<keyword evidence="5" id="KW-0812">Transmembrane</keyword>
<dbReference type="PROSITE" id="PS00251">
    <property type="entry name" value="THD_1"/>
    <property type="match status" value="2"/>
</dbReference>
<dbReference type="InterPro" id="IPR008983">
    <property type="entry name" value="Tumour_necrosis_fac-like_dom"/>
</dbReference>
<comment type="similarity">
    <text evidence="2">Belongs to the tumor necrosis factor family.</text>
</comment>
<dbReference type="GO" id="GO:0005615">
    <property type="term" value="C:extracellular space"/>
    <property type="evidence" value="ECO:0007669"/>
    <property type="project" value="UniProtKB-KW"/>
</dbReference>
<dbReference type="Pfam" id="PF00229">
    <property type="entry name" value="TNF"/>
    <property type="match status" value="2"/>
</dbReference>
<keyword evidence="8" id="KW-1185">Reference proteome</keyword>
<name>A0AAV1PV19_SCOSC</name>
<evidence type="ECO:0000313" key="7">
    <source>
        <dbReference type="EMBL" id="CAK6974462.1"/>
    </source>
</evidence>
<dbReference type="InterPro" id="IPR006052">
    <property type="entry name" value="TNF_dom"/>
</dbReference>
<dbReference type="Gene3D" id="2.60.120.40">
    <property type="match status" value="2"/>
</dbReference>
<gene>
    <name evidence="7" type="ORF">FSCOSCO3_A006222</name>
</gene>
<dbReference type="AlphaFoldDB" id="A0AAV1PV19"/>
<reference evidence="7 8" key="1">
    <citation type="submission" date="2024-01" db="EMBL/GenBank/DDBJ databases">
        <authorList>
            <person name="Alioto T."/>
            <person name="Alioto T."/>
            <person name="Gomez Garrido J."/>
        </authorList>
    </citation>
    <scope>NUCLEOTIDE SEQUENCE [LARGE SCALE GENOMIC DNA]</scope>
</reference>
<dbReference type="Proteomes" id="UP001314229">
    <property type="component" value="Unassembled WGS sequence"/>
</dbReference>
<evidence type="ECO:0000256" key="4">
    <source>
        <dbReference type="ARBA" id="ARBA00023136"/>
    </source>
</evidence>
<comment type="caution">
    <text evidence="7">The sequence shown here is derived from an EMBL/GenBank/DDBJ whole genome shotgun (WGS) entry which is preliminary data.</text>
</comment>
<dbReference type="GO" id="GO:0005164">
    <property type="term" value="F:tumor necrosis factor receptor binding"/>
    <property type="evidence" value="ECO:0007669"/>
    <property type="project" value="InterPro"/>
</dbReference>
<dbReference type="SMART" id="SM00207">
    <property type="entry name" value="TNF"/>
    <property type="match status" value="1"/>
</dbReference>
<evidence type="ECO:0000256" key="5">
    <source>
        <dbReference type="SAM" id="Phobius"/>
    </source>
</evidence>
<evidence type="ECO:0000313" key="8">
    <source>
        <dbReference type="Proteomes" id="UP001314229"/>
    </source>
</evidence>
<proteinExistence type="inferred from homology"/>
<dbReference type="PROSITE" id="PS50049">
    <property type="entry name" value="THD_2"/>
    <property type="match status" value="1"/>
</dbReference>
<keyword evidence="5" id="KW-1133">Transmembrane helix</keyword>
<evidence type="ECO:0000256" key="2">
    <source>
        <dbReference type="ARBA" id="ARBA00008670"/>
    </source>
</evidence>
<dbReference type="GO" id="GO:0006955">
    <property type="term" value="P:immune response"/>
    <property type="evidence" value="ECO:0007669"/>
    <property type="project" value="InterPro"/>
</dbReference>
<feature type="transmembrane region" description="Helical" evidence="5">
    <location>
        <begin position="41"/>
        <end position="59"/>
    </location>
</feature>
<dbReference type="SUPFAM" id="SSF49842">
    <property type="entry name" value="TNF-like"/>
    <property type="match status" value="2"/>
</dbReference>
<organism evidence="7 8">
    <name type="scientific">Scomber scombrus</name>
    <name type="common">Atlantic mackerel</name>
    <name type="synonym">Scomber vernalis</name>
    <dbReference type="NCBI Taxonomy" id="13677"/>
    <lineage>
        <taxon>Eukaryota</taxon>
        <taxon>Metazoa</taxon>
        <taxon>Chordata</taxon>
        <taxon>Craniata</taxon>
        <taxon>Vertebrata</taxon>
        <taxon>Euteleostomi</taxon>
        <taxon>Actinopterygii</taxon>
        <taxon>Neopterygii</taxon>
        <taxon>Teleostei</taxon>
        <taxon>Neoteleostei</taxon>
        <taxon>Acanthomorphata</taxon>
        <taxon>Pelagiaria</taxon>
        <taxon>Scombriformes</taxon>
        <taxon>Scombridae</taxon>
        <taxon>Scomber</taxon>
    </lineage>
</organism>
<comment type="subcellular location">
    <subcellularLocation>
        <location evidence="1">Membrane</location>
    </subcellularLocation>
</comment>
<protein>
    <submittedName>
        <fullName evidence="7">Tumor necrosis factor ligand superfamily member 14-like</fullName>
    </submittedName>
</protein>
<keyword evidence="3" id="KW-0202">Cytokine</keyword>